<proteinExistence type="predicted"/>
<dbReference type="STRING" id="571915.CMUST_06745"/>
<dbReference type="KEGG" id="cmv:CMUST_06745"/>
<dbReference type="AlphaFoldDB" id="A0A0G3H1K1"/>
<name>A0A0G3H1K1_9CORY</name>
<evidence type="ECO:0000313" key="1">
    <source>
        <dbReference type="EMBL" id="AKK05683.1"/>
    </source>
</evidence>
<reference evidence="1 2" key="1">
    <citation type="journal article" date="2015" name="Genome Announc.">
        <title>Complete Genome Sequence of the Type Strain Corynebacterium mustelae DSM 45274, Isolated from Various Tissues of a Male Ferret with Lethal Sepsis.</title>
        <authorList>
            <person name="Ruckert C."/>
            <person name="Eimer J."/>
            <person name="Winkler A."/>
            <person name="Tauch A."/>
        </authorList>
    </citation>
    <scope>NUCLEOTIDE SEQUENCE [LARGE SCALE GENOMIC DNA]</scope>
    <source>
        <strain evidence="1 2">DSM 45274</strain>
    </source>
</reference>
<accession>A0A0G3H1K1</accession>
<protein>
    <submittedName>
        <fullName evidence="1">Uncharacterized protein</fullName>
    </submittedName>
</protein>
<evidence type="ECO:0000313" key="2">
    <source>
        <dbReference type="Proteomes" id="UP000035199"/>
    </source>
</evidence>
<dbReference type="PATRIC" id="fig|571915.4.peg.1436"/>
<dbReference type="EMBL" id="CP011542">
    <property type="protein sequence ID" value="AKK05683.1"/>
    <property type="molecule type" value="Genomic_DNA"/>
</dbReference>
<gene>
    <name evidence="1" type="ORF">CMUST_06745</name>
</gene>
<dbReference type="Proteomes" id="UP000035199">
    <property type="component" value="Chromosome"/>
</dbReference>
<sequence length="130" mass="15069">MSIATLFFPSMRPHLALFSPDFQRFELDPYFAVSRMSWDGVEYVLVRERRETVKRHVFVNGWRRVFARLWGFCGQALRIQQTEPQSCTRFASPKTAPQEPSSNLLQNLSDPLKLQGFQAAAVSKRAGFKW</sequence>
<reference evidence="2" key="2">
    <citation type="submission" date="2015-05" db="EMBL/GenBank/DDBJ databases">
        <title>Complete genome sequence of Corynebacterium mustelae DSM 45274, isolated from various tissues of a male ferret with lethal sepsis.</title>
        <authorList>
            <person name="Ruckert C."/>
            <person name="Albersmeier A."/>
            <person name="Winkler A."/>
            <person name="Tauch A."/>
        </authorList>
    </citation>
    <scope>NUCLEOTIDE SEQUENCE [LARGE SCALE GENOMIC DNA]</scope>
    <source>
        <strain evidence="2">DSM 45274</strain>
    </source>
</reference>
<keyword evidence="2" id="KW-1185">Reference proteome</keyword>
<organism evidence="1 2">
    <name type="scientific">Corynebacterium mustelae</name>
    <dbReference type="NCBI Taxonomy" id="571915"/>
    <lineage>
        <taxon>Bacteria</taxon>
        <taxon>Bacillati</taxon>
        <taxon>Actinomycetota</taxon>
        <taxon>Actinomycetes</taxon>
        <taxon>Mycobacteriales</taxon>
        <taxon>Corynebacteriaceae</taxon>
        <taxon>Corynebacterium</taxon>
    </lineage>
</organism>